<proteinExistence type="predicted"/>
<evidence type="ECO:0000313" key="2">
    <source>
        <dbReference type="Proteomes" id="UP000248899"/>
    </source>
</evidence>
<sequence length="92" mass="10092">MWSLSVRNSLFIRCATQKRVACLHIASPYDAPEGAVIVYDTTDESTRGQAGGVLPGPLFARDYISPNSRVMRKGEKPTLIGKGRKVTGVWIK</sequence>
<dbReference type="Proteomes" id="UP000248899">
    <property type="component" value="Unassembled WGS sequence"/>
</dbReference>
<protein>
    <submittedName>
        <fullName evidence="1">Uncharacterized protein</fullName>
    </submittedName>
</protein>
<accession>A0AAQ0JKG9</accession>
<reference evidence="1 2" key="1">
    <citation type="submission" date="2018-06" db="EMBL/GenBank/DDBJ databases">
        <title>Towards the identification of Burkholderia cepacia strain which caused fatal septicemia.</title>
        <authorList>
            <person name="Bui L.A.T."/>
            <person name="Zakharova I.B."/>
            <person name="Shpak I.M."/>
            <person name="Teteryatnikova N."/>
            <person name="Ustinov D.V."/>
            <person name="Kuzyutina Y.A."/>
            <person name="Nguyen H.N."/>
            <person name="Antonov A.S."/>
            <person name="Avdyusheva E.F."/>
            <person name="Victorov D.V."/>
        </authorList>
    </citation>
    <scope>NUCLEOTIDE SEQUENCE [LARGE SCALE GENOMIC DNA]</scope>
    <source>
        <strain evidence="1 2">PT02</strain>
    </source>
</reference>
<evidence type="ECO:0000313" key="1">
    <source>
        <dbReference type="EMBL" id="RAQ12859.1"/>
    </source>
</evidence>
<organism evidence="1 2">
    <name type="scientific">Burkholderia cepacia</name>
    <name type="common">Pseudomonas cepacia</name>
    <dbReference type="NCBI Taxonomy" id="292"/>
    <lineage>
        <taxon>Bacteria</taxon>
        <taxon>Pseudomonadati</taxon>
        <taxon>Pseudomonadota</taxon>
        <taxon>Betaproteobacteria</taxon>
        <taxon>Burkholderiales</taxon>
        <taxon>Burkholderiaceae</taxon>
        <taxon>Burkholderia</taxon>
        <taxon>Burkholderia cepacia complex</taxon>
    </lineage>
</organism>
<dbReference type="AlphaFoldDB" id="A0AAQ0JKG9"/>
<comment type="caution">
    <text evidence="1">The sequence shown here is derived from an EMBL/GenBank/DDBJ whole genome shotgun (WGS) entry which is preliminary data.</text>
</comment>
<gene>
    <name evidence="1" type="ORF">DPR02_09035</name>
</gene>
<dbReference type="EMBL" id="QLUZ01000004">
    <property type="protein sequence ID" value="RAQ12859.1"/>
    <property type="molecule type" value="Genomic_DNA"/>
</dbReference>
<name>A0AAQ0JKG9_BURCE</name>